<evidence type="ECO:0000256" key="1">
    <source>
        <dbReference type="ARBA" id="ARBA00022723"/>
    </source>
</evidence>
<name>A0A1A9VAJ9_GLOAU</name>
<protein>
    <submittedName>
        <fullName evidence="6">RING-type domain-containing protein</fullName>
    </submittedName>
</protein>
<dbReference type="Pfam" id="PF13923">
    <property type="entry name" value="zf-C3HC4_2"/>
    <property type="match status" value="1"/>
</dbReference>
<dbReference type="PANTHER" id="PTHR47094:SF1">
    <property type="entry name" value="RING-TYPE E3 UBIQUITIN TRANSFERASE"/>
    <property type="match status" value="1"/>
</dbReference>
<dbReference type="SMART" id="SM00184">
    <property type="entry name" value="RING"/>
    <property type="match status" value="1"/>
</dbReference>
<dbReference type="GO" id="GO:0033768">
    <property type="term" value="C:SUMO-targeted ubiquitin ligase complex"/>
    <property type="evidence" value="ECO:0007669"/>
    <property type="project" value="TreeGrafter"/>
</dbReference>
<evidence type="ECO:0000256" key="2">
    <source>
        <dbReference type="ARBA" id="ARBA00022771"/>
    </source>
</evidence>
<feature type="domain" description="RING-type" evidence="5">
    <location>
        <begin position="143"/>
        <end position="183"/>
    </location>
</feature>
<dbReference type="InterPro" id="IPR001841">
    <property type="entry name" value="Znf_RING"/>
</dbReference>
<dbReference type="InterPro" id="IPR013083">
    <property type="entry name" value="Znf_RING/FYVE/PHD"/>
</dbReference>
<dbReference type="AlphaFoldDB" id="A0A1A9VAJ9"/>
<dbReference type="PANTHER" id="PTHR47094">
    <property type="entry name" value="ELFLESS, ISOFORM B"/>
    <property type="match status" value="1"/>
</dbReference>
<evidence type="ECO:0000313" key="7">
    <source>
        <dbReference type="Proteomes" id="UP000078200"/>
    </source>
</evidence>
<dbReference type="GO" id="GO:0032183">
    <property type="term" value="F:SUMO binding"/>
    <property type="evidence" value="ECO:0007669"/>
    <property type="project" value="TreeGrafter"/>
</dbReference>
<proteinExistence type="predicted"/>
<dbReference type="GO" id="GO:0008270">
    <property type="term" value="F:zinc ion binding"/>
    <property type="evidence" value="ECO:0007669"/>
    <property type="project" value="UniProtKB-KW"/>
</dbReference>
<evidence type="ECO:0000256" key="4">
    <source>
        <dbReference type="PROSITE-ProRule" id="PRU00175"/>
    </source>
</evidence>
<keyword evidence="1" id="KW-0479">Metal-binding</keyword>
<sequence length="196" mass="22046">MIKITTEDAGCPKDIKAKAKMADERANLIRSNSCHAYAAESIIDLTQCRTPESLRHRLAEGEERGDHRRNNYEDEDVIIVSSHSNEVIDLTTPPNLARSQFSSRVVCPDQSSSEHNIPGASNEYSLLSTVLPTTPDARTPFMCPLCMESTMQREPMSTRCGHVFCQSCIRQAIKFSRNCPICKAKVQLTDLWRIYP</sequence>
<keyword evidence="7" id="KW-1185">Reference proteome</keyword>
<dbReference type="Gene3D" id="3.30.40.10">
    <property type="entry name" value="Zinc/RING finger domain, C3HC4 (zinc finger)"/>
    <property type="match status" value="1"/>
</dbReference>
<evidence type="ECO:0000256" key="3">
    <source>
        <dbReference type="ARBA" id="ARBA00022833"/>
    </source>
</evidence>
<dbReference type="InterPro" id="IPR049627">
    <property type="entry name" value="SLX8"/>
</dbReference>
<dbReference type="GO" id="GO:0140082">
    <property type="term" value="F:SUMO-ubiquitin ligase activity"/>
    <property type="evidence" value="ECO:0007669"/>
    <property type="project" value="TreeGrafter"/>
</dbReference>
<dbReference type="GO" id="GO:0006511">
    <property type="term" value="P:ubiquitin-dependent protein catabolic process"/>
    <property type="evidence" value="ECO:0007669"/>
    <property type="project" value="TreeGrafter"/>
</dbReference>
<dbReference type="GO" id="GO:0061630">
    <property type="term" value="F:ubiquitin protein ligase activity"/>
    <property type="evidence" value="ECO:0007669"/>
    <property type="project" value="InterPro"/>
</dbReference>
<keyword evidence="3" id="KW-0862">Zinc</keyword>
<evidence type="ECO:0000259" key="5">
    <source>
        <dbReference type="PROSITE" id="PS50089"/>
    </source>
</evidence>
<dbReference type="PROSITE" id="PS00518">
    <property type="entry name" value="ZF_RING_1"/>
    <property type="match status" value="1"/>
</dbReference>
<evidence type="ECO:0000313" key="6">
    <source>
        <dbReference type="EnsemblMetazoa" id="GAUT031089-PA"/>
    </source>
</evidence>
<reference evidence="6" key="1">
    <citation type="submission" date="2020-05" db="UniProtKB">
        <authorList>
            <consortium name="EnsemblMetazoa"/>
        </authorList>
    </citation>
    <scope>IDENTIFICATION</scope>
    <source>
        <strain evidence="6">TTRI</strain>
    </source>
</reference>
<dbReference type="SUPFAM" id="SSF57850">
    <property type="entry name" value="RING/U-box"/>
    <property type="match status" value="1"/>
</dbReference>
<dbReference type="VEuPathDB" id="VectorBase:GAUT031089"/>
<dbReference type="STRING" id="7395.A0A1A9VAJ9"/>
<organism evidence="6 7">
    <name type="scientific">Glossina austeni</name>
    <name type="common">Savannah tsetse fly</name>
    <dbReference type="NCBI Taxonomy" id="7395"/>
    <lineage>
        <taxon>Eukaryota</taxon>
        <taxon>Metazoa</taxon>
        <taxon>Ecdysozoa</taxon>
        <taxon>Arthropoda</taxon>
        <taxon>Hexapoda</taxon>
        <taxon>Insecta</taxon>
        <taxon>Pterygota</taxon>
        <taxon>Neoptera</taxon>
        <taxon>Endopterygota</taxon>
        <taxon>Diptera</taxon>
        <taxon>Brachycera</taxon>
        <taxon>Muscomorpha</taxon>
        <taxon>Hippoboscoidea</taxon>
        <taxon>Glossinidae</taxon>
        <taxon>Glossina</taxon>
    </lineage>
</organism>
<dbReference type="Proteomes" id="UP000078200">
    <property type="component" value="Unassembled WGS sequence"/>
</dbReference>
<accession>A0A1A9VAJ9</accession>
<dbReference type="EnsemblMetazoa" id="GAUT031089-RA">
    <property type="protein sequence ID" value="GAUT031089-PA"/>
    <property type="gene ID" value="GAUT031089"/>
</dbReference>
<keyword evidence="2 4" id="KW-0863">Zinc-finger</keyword>
<dbReference type="InterPro" id="IPR017907">
    <property type="entry name" value="Znf_RING_CS"/>
</dbReference>
<dbReference type="PROSITE" id="PS50089">
    <property type="entry name" value="ZF_RING_2"/>
    <property type="match status" value="1"/>
</dbReference>